<feature type="signal peptide" evidence="1">
    <location>
        <begin position="1"/>
        <end position="22"/>
    </location>
</feature>
<comment type="caution">
    <text evidence="2">The sequence shown here is derived from an EMBL/GenBank/DDBJ whole genome shotgun (WGS) entry which is preliminary data.</text>
</comment>
<evidence type="ECO:0000256" key="1">
    <source>
        <dbReference type="SAM" id="SignalP"/>
    </source>
</evidence>
<sequence length="153" mass="16056">MKKGLLFVGLLAVLLIPAMLIAQDDLGEQAVNTDAIIEPGDSDVLTDEPTIQGDSNAEGGAVANVINPDASSEGQIRIRLDSEGYAEIHRSGSLVERMELVLLEDGTCKQALGQIGKVMVCGDDITVSLLGRPDFKCAKTSGEYSEPCVVPAA</sequence>
<proteinExistence type="predicted"/>
<accession>A0A7X9FSV7</accession>
<keyword evidence="1" id="KW-0732">Signal</keyword>
<dbReference type="Proteomes" id="UP000524246">
    <property type="component" value="Unassembled WGS sequence"/>
</dbReference>
<organism evidence="2 3">
    <name type="scientific">SAR324 cluster bacterium</name>
    <dbReference type="NCBI Taxonomy" id="2024889"/>
    <lineage>
        <taxon>Bacteria</taxon>
        <taxon>Deltaproteobacteria</taxon>
        <taxon>SAR324 cluster</taxon>
    </lineage>
</organism>
<reference evidence="2 3" key="1">
    <citation type="journal article" date="2020" name="Biotechnol. Biofuels">
        <title>New insights from the biogas microbiome by comprehensive genome-resolved metagenomics of nearly 1600 species originating from multiple anaerobic digesters.</title>
        <authorList>
            <person name="Campanaro S."/>
            <person name="Treu L."/>
            <person name="Rodriguez-R L.M."/>
            <person name="Kovalovszki A."/>
            <person name="Ziels R.M."/>
            <person name="Maus I."/>
            <person name="Zhu X."/>
            <person name="Kougias P.G."/>
            <person name="Basile A."/>
            <person name="Luo G."/>
            <person name="Schluter A."/>
            <person name="Konstantinidis K.T."/>
            <person name="Angelidaki I."/>
        </authorList>
    </citation>
    <scope>NUCLEOTIDE SEQUENCE [LARGE SCALE GENOMIC DNA]</scope>
    <source>
        <strain evidence="2">AS27yjCOA_65</strain>
    </source>
</reference>
<evidence type="ECO:0000313" key="2">
    <source>
        <dbReference type="EMBL" id="NMC63204.1"/>
    </source>
</evidence>
<name>A0A7X9FSV7_9DELT</name>
<gene>
    <name evidence="2" type="ORF">GYA55_08540</name>
</gene>
<dbReference type="AlphaFoldDB" id="A0A7X9FSV7"/>
<evidence type="ECO:0000313" key="3">
    <source>
        <dbReference type="Proteomes" id="UP000524246"/>
    </source>
</evidence>
<protein>
    <submittedName>
        <fullName evidence="2">Uncharacterized protein</fullName>
    </submittedName>
</protein>
<dbReference type="EMBL" id="JAAZON010000379">
    <property type="protein sequence ID" value="NMC63204.1"/>
    <property type="molecule type" value="Genomic_DNA"/>
</dbReference>
<feature type="chain" id="PRO_5030788531" evidence="1">
    <location>
        <begin position="23"/>
        <end position="153"/>
    </location>
</feature>